<dbReference type="PANTHER" id="PTHR14009">
    <property type="entry name" value="LEUCINE ZIPPER-EF-HAND CONTAINING TRANSMEMBRANE PROTEIN"/>
    <property type="match status" value="1"/>
</dbReference>
<feature type="region of interest" description="Disordered" evidence="8">
    <location>
        <begin position="67"/>
        <end position="130"/>
    </location>
</feature>
<evidence type="ECO:0000256" key="1">
    <source>
        <dbReference type="ARBA" id="ARBA00004434"/>
    </source>
</evidence>
<dbReference type="HOGENOM" id="CLU_048915_2_0_1"/>
<dbReference type="InterPro" id="IPR044202">
    <property type="entry name" value="LETM1/MDM38-like"/>
</dbReference>
<feature type="compositionally biased region" description="Polar residues" evidence="8">
    <location>
        <begin position="91"/>
        <end position="116"/>
    </location>
</feature>
<keyword evidence="3" id="KW-0999">Mitochondrion inner membrane</keyword>
<evidence type="ECO:0000256" key="5">
    <source>
        <dbReference type="ARBA" id="ARBA00023128"/>
    </source>
</evidence>
<reference evidence="10 11" key="1">
    <citation type="journal article" date="2013" name="PLoS Genet.">
        <title>Comparative genome structure, secondary metabolite, and effector coding capacity across Cochliobolus pathogens.</title>
        <authorList>
            <person name="Condon B.J."/>
            <person name="Leng Y."/>
            <person name="Wu D."/>
            <person name="Bushley K.E."/>
            <person name="Ohm R.A."/>
            <person name="Otillar R."/>
            <person name="Martin J."/>
            <person name="Schackwitz W."/>
            <person name="Grimwood J."/>
            <person name="MohdZainudin N."/>
            <person name="Xue C."/>
            <person name="Wang R."/>
            <person name="Manning V.A."/>
            <person name="Dhillon B."/>
            <person name="Tu Z.J."/>
            <person name="Steffenson B.J."/>
            <person name="Salamov A."/>
            <person name="Sun H."/>
            <person name="Lowry S."/>
            <person name="LaButti K."/>
            <person name="Han J."/>
            <person name="Copeland A."/>
            <person name="Lindquist E."/>
            <person name="Barry K."/>
            <person name="Schmutz J."/>
            <person name="Baker S.E."/>
            <person name="Ciuffetti L.M."/>
            <person name="Grigoriev I.V."/>
            <person name="Zhong S."/>
            <person name="Turgeon B.G."/>
        </authorList>
    </citation>
    <scope>NUCLEOTIDE SEQUENCE [LARGE SCALE GENOMIC DNA]</scope>
    <source>
        <strain evidence="10 11">FI3</strain>
    </source>
</reference>
<dbReference type="Proteomes" id="UP000054337">
    <property type="component" value="Unassembled WGS sequence"/>
</dbReference>
<sequence length="415" mass="46607">MKSRPIFSTFVKPLQSNGAFARLPRHRHLYTRATTTGLSCQIWHERSQYTTQQAGCEKIVGVQGRRHASSSAAPAKRTGHNITAAPPPLNKANSTRVPAKTSPSRPLQPARSSPSFTLPPAPIQPSKSATTPTLRAIEKLNPPPFTYAPEISVPARKADQNLIKWLWSAGRAYLAFYKKGISHVRQTAKLAKSLRKKAAAHTPKKPMTEVLTRAEWQVVRRSRRDVLRLPVFGVLMLLLGEWLPVVVLYLTPVIPEVCRIPQQVERTLRKREDKRQDRLRKISLQSMQLLGKDRPATGTSLSDSSSSSGAMTKGKNWNDTTLFELCVSAAKLDVYPPVFDWVPLSPPKFWLQRNVRRKMQYLDTDSKLIERDGGLAGLNAEEVKRACVERGVQVLGRKEEELRRALVGVWAELKR</sequence>
<evidence type="ECO:0000313" key="10">
    <source>
        <dbReference type="EMBL" id="EUN23736.1"/>
    </source>
</evidence>
<dbReference type="GeneID" id="26252237"/>
<feature type="region of interest" description="Disordered" evidence="8">
    <location>
        <begin position="293"/>
        <end position="313"/>
    </location>
</feature>
<dbReference type="GO" id="GO:0043022">
    <property type="term" value="F:ribosome binding"/>
    <property type="evidence" value="ECO:0007669"/>
    <property type="project" value="InterPro"/>
</dbReference>
<dbReference type="GO" id="GO:0005743">
    <property type="term" value="C:mitochondrial inner membrane"/>
    <property type="evidence" value="ECO:0007669"/>
    <property type="project" value="UniProtKB-SubCell"/>
</dbReference>
<evidence type="ECO:0000256" key="8">
    <source>
        <dbReference type="SAM" id="MobiDB-lite"/>
    </source>
</evidence>
<keyword evidence="5 7" id="KW-0496">Mitochondrion</keyword>
<keyword evidence="11" id="KW-1185">Reference proteome</keyword>
<keyword evidence="2" id="KW-0812">Transmembrane</keyword>
<evidence type="ECO:0000256" key="4">
    <source>
        <dbReference type="ARBA" id="ARBA00022989"/>
    </source>
</evidence>
<name>W7E6G3_BIPV3</name>
<keyword evidence="4" id="KW-1133">Transmembrane helix</keyword>
<evidence type="ECO:0000256" key="6">
    <source>
        <dbReference type="ARBA" id="ARBA00023136"/>
    </source>
</evidence>
<dbReference type="PROSITE" id="PS51758">
    <property type="entry name" value="LETM1_RBD"/>
    <property type="match status" value="1"/>
</dbReference>
<comment type="subcellular location">
    <subcellularLocation>
        <location evidence="1">Mitochondrion inner membrane</location>
        <topology evidence="1">Single-pass membrane protein</topology>
    </subcellularLocation>
</comment>
<evidence type="ECO:0000256" key="2">
    <source>
        <dbReference type="ARBA" id="ARBA00022692"/>
    </source>
</evidence>
<keyword evidence="6" id="KW-0472">Membrane</keyword>
<accession>W7E6G3</accession>
<evidence type="ECO:0000313" key="11">
    <source>
        <dbReference type="Proteomes" id="UP000054337"/>
    </source>
</evidence>
<organism evidence="10 11">
    <name type="scientific">Bipolaris victoriae (strain FI3)</name>
    <name type="common">Victoria blight of oats agent</name>
    <name type="synonym">Cochliobolus victoriae</name>
    <dbReference type="NCBI Taxonomy" id="930091"/>
    <lineage>
        <taxon>Eukaryota</taxon>
        <taxon>Fungi</taxon>
        <taxon>Dikarya</taxon>
        <taxon>Ascomycota</taxon>
        <taxon>Pezizomycotina</taxon>
        <taxon>Dothideomycetes</taxon>
        <taxon>Pleosporomycetidae</taxon>
        <taxon>Pleosporales</taxon>
        <taxon>Pleosporineae</taxon>
        <taxon>Pleosporaceae</taxon>
        <taxon>Bipolaris</taxon>
    </lineage>
</organism>
<evidence type="ECO:0000256" key="7">
    <source>
        <dbReference type="PROSITE-ProRule" id="PRU01094"/>
    </source>
</evidence>
<dbReference type="PANTHER" id="PTHR14009:SF1">
    <property type="entry name" value="MITOCHONDRIAL PROTON_CALCIUM EXCHANGER PROTEIN"/>
    <property type="match status" value="1"/>
</dbReference>
<dbReference type="EMBL" id="KI968780">
    <property type="protein sequence ID" value="EUN23736.1"/>
    <property type="molecule type" value="Genomic_DNA"/>
</dbReference>
<proteinExistence type="predicted"/>
<dbReference type="OrthoDB" id="73691at2759"/>
<protein>
    <recommendedName>
        <fullName evidence="9">Letm1 RBD domain-containing protein</fullName>
    </recommendedName>
</protein>
<dbReference type="RefSeq" id="XP_014553308.1">
    <property type="nucleotide sequence ID" value="XM_014697822.1"/>
</dbReference>
<evidence type="ECO:0000256" key="3">
    <source>
        <dbReference type="ARBA" id="ARBA00022792"/>
    </source>
</evidence>
<gene>
    <name evidence="10" type="ORF">COCVIDRAFT_18760</name>
</gene>
<dbReference type="GO" id="GO:0030003">
    <property type="term" value="P:intracellular monoatomic cation homeostasis"/>
    <property type="evidence" value="ECO:0007669"/>
    <property type="project" value="TreeGrafter"/>
</dbReference>
<dbReference type="Pfam" id="PF07766">
    <property type="entry name" value="LETM1_RBD"/>
    <property type="match status" value="1"/>
</dbReference>
<evidence type="ECO:0000259" key="9">
    <source>
        <dbReference type="PROSITE" id="PS51758"/>
    </source>
</evidence>
<feature type="domain" description="Letm1 RBD" evidence="9">
    <location>
        <begin position="247"/>
        <end position="415"/>
    </location>
</feature>
<dbReference type="AlphaFoldDB" id="W7E6G3"/>
<dbReference type="InterPro" id="IPR033122">
    <property type="entry name" value="LETM1-like_RBD"/>
</dbReference>